<reference evidence="1" key="1">
    <citation type="submission" date="2023-06" db="EMBL/GenBank/DDBJ databases">
        <authorList>
            <person name="Jiang Y."/>
            <person name="Liu Q."/>
        </authorList>
    </citation>
    <scope>NUCLEOTIDE SEQUENCE</scope>
    <source>
        <strain evidence="1">CGMCC 1.12090</strain>
    </source>
</reference>
<proteinExistence type="predicted"/>
<name>A0ABT8S9K8_9BURK</name>
<comment type="caution">
    <text evidence="1">The sequence shown here is derived from an EMBL/GenBank/DDBJ whole genome shotgun (WGS) entry which is preliminary data.</text>
</comment>
<dbReference type="Proteomes" id="UP001169027">
    <property type="component" value="Unassembled WGS sequence"/>
</dbReference>
<evidence type="ECO:0000313" key="1">
    <source>
        <dbReference type="EMBL" id="MDO1535588.1"/>
    </source>
</evidence>
<dbReference type="EMBL" id="JAUKVY010000021">
    <property type="protein sequence ID" value="MDO1535588.1"/>
    <property type="molecule type" value="Genomic_DNA"/>
</dbReference>
<keyword evidence="2" id="KW-1185">Reference proteome</keyword>
<sequence>MNATKPPFTQVEPSALDASVAELEAFDARETSEPLSQSEGESLSLVLHELKRLRAQAAPVTTPDPVVVSEQDLETLDYVEELVRSSGFADKADRLARMHEVLNRVAQGREASHYRESYERAVQRLVLMRQLIPAEGLRGVEVEWRTRKREPLADAAELNLPDVVRGELRQMAEHCGAVSYQSCRRPASRRRSASIWALQISPAFQMADSSSRLQH</sequence>
<protein>
    <submittedName>
        <fullName evidence="1">Uncharacterized protein</fullName>
    </submittedName>
</protein>
<dbReference type="RefSeq" id="WP_301813352.1">
    <property type="nucleotide sequence ID" value="NZ_JAUJZH010000021.1"/>
</dbReference>
<gene>
    <name evidence="1" type="ORF">Q2T77_25200</name>
</gene>
<accession>A0ABT8S9K8</accession>
<evidence type="ECO:0000313" key="2">
    <source>
        <dbReference type="Proteomes" id="UP001169027"/>
    </source>
</evidence>
<organism evidence="1 2">
    <name type="scientific">Variovorax ginsengisoli</name>
    <dbReference type="NCBI Taxonomy" id="363844"/>
    <lineage>
        <taxon>Bacteria</taxon>
        <taxon>Pseudomonadati</taxon>
        <taxon>Pseudomonadota</taxon>
        <taxon>Betaproteobacteria</taxon>
        <taxon>Burkholderiales</taxon>
        <taxon>Comamonadaceae</taxon>
        <taxon>Variovorax</taxon>
    </lineage>
</organism>